<proteinExistence type="predicted"/>
<accession>A0A381PJY9</accession>
<dbReference type="EMBL" id="UINC01001008">
    <property type="protein sequence ID" value="SUZ67322.1"/>
    <property type="molecule type" value="Genomic_DNA"/>
</dbReference>
<reference evidence="1" key="1">
    <citation type="submission" date="2018-05" db="EMBL/GenBank/DDBJ databases">
        <authorList>
            <person name="Lanie J.A."/>
            <person name="Ng W.-L."/>
            <person name="Kazmierczak K.M."/>
            <person name="Andrzejewski T.M."/>
            <person name="Davidsen T.M."/>
            <person name="Wayne K.J."/>
            <person name="Tettelin H."/>
            <person name="Glass J.I."/>
            <person name="Rusch D."/>
            <person name="Podicherti R."/>
            <person name="Tsui H.-C.T."/>
            <person name="Winkler M.E."/>
        </authorList>
    </citation>
    <scope>NUCLEOTIDE SEQUENCE</scope>
</reference>
<gene>
    <name evidence="1" type="ORF">METZ01_LOCUS20176</name>
</gene>
<dbReference type="AlphaFoldDB" id="A0A381PJY9"/>
<name>A0A381PJY9_9ZZZZ</name>
<protein>
    <submittedName>
        <fullName evidence="1">Uncharacterized protein</fullName>
    </submittedName>
</protein>
<evidence type="ECO:0000313" key="1">
    <source>
        <dbReference type="EMBL" id="SUZ67322.1"/>
    </source>
</evidence>
<organism evidence="1">
    <name type="scientific">marine metagenome</name>
    <dbReference type="NCBI Taxonomy" id="408172"/>
    <lineage>
        <taxon>unclassified sequences</taxon>
        <taxon>metagenomes</taxon>
        <taxon>ecological metagenomes</taxon>
    </lineage>
</organism>
<sequence>MDDDEILEGELVEGDLEETMSPQVEALASAGLISEEIDIFDIAATEGPAYELEELTVDQVSEIAHQLEMRGVRWVIDGNPQLLVHRNDERKADEVFDLIFGPEE</sequence>